<dbReference type="SUPFAM" id="SSF54782">
    <property type="entry name" value="Porphobilinogen deaminase (hydroxymethylbilane synthase), C-terminal domain"/>
    <property type="match status" value="1"/>
</dbReference>
<evidence type="ECO:0000256" key="5">
    <source>
        <dbReference type="ARBA" id="ARBA00022679"/>
    </source>
</evidence>
<dbReference type="Gene3D" id="3.30.160.40">
    <property type="entry name" value="Porphobilinogen deaminase, C-terminal domain"/>
    <property type="match status" value="1"/>
</dbReference>
<dbReference type="SUPFAM" id="SSF53850">
    <property type="entry name" value="Periplasmic binding protein-like II"/>
    <property type="match status" value="1"/>
</dbReference>
<evidence type="ECO:0000313" key="13">
    <source>
        <dbReference type="Proteomes" id="UP000192903"/>
    </source>
</evidence>
<dbReference type="GO" id="GO:0004418">
    <property type="term" value="F:hydroxymethylbilane synthase activity"/>
    <property type="evidence" value="ECO:0007669"/>
    <property type="project" value="UniProtKB-UniRule"/>
</dbReference>
<protein>
    <recommendedName>
        <fullName evidence="8">Porphobilinogen deaminase</fullName>
        <shortName evidence="8">PBG</shortName>
        <ecNumber evidence="8">2.5.1.61</ecNumber>
    </recommendedName>
    <alternativeName>
        <fullName evidence="8">Hydroxymethylbilane synthase</fullName>
        <shortName evidence="8">HMBS</shortName>
    </alternativeName>
    <alternativeName>
        <fullName evidence="8">Pre-uroporphyrinogen synthase</fullName>
    </alternativeName>
</protein>
<evidence type="ECO:0000256" key="6">
    <source>
        <dbReference type="ARBA" id="ARBA00023244"/>
    </source>
</evidence>
<evidence type="ECO:0000256" key="8">
    <source>
        <dbReference type="HAMAP-Rule" id="MF_00260"/>
    </source>
</evidence>
<comment type="catalytic activity">
    <reaction evidence="7 8">
        <text>4 porphobilinogen + H2O = hydroxymethylbilane + 4 NH4(+)</text>
        <dbReference type="Rhea" id="RHEA:13185"/>
        <dbReference type="ChEBI" id="CHEBI:15377"/>
        <dbReference type="ChEBI" id="CHEBI:28938"/>
        <dbReference type="ChEBI" id="CHEBI:57845"/>
        <dbReference type="ChEBI" id="CHEBI:58126"/>
        <dbReference type="EC" id="2.5.1.61"/>
    </reaction>
</comment>
<dbReference type="PIRSF" id="PIRSF001438">
    <property type="entry name" value="4pyrrol_synth_OHMeBilane_synth"/>
    <property type="match status" value="1"/>
</dbReference>
<organism evidence="12 13">
    <name type="scientific">Xaviernesmea oryzae</name>
    <dbReference type="NCBI Taxonomy" id="464029"/>
    <lineage>
        <taxon>Bacteria</taxon>
        <taxon>Pseudomonadati</taxon>
        <taxon>Pseudomonadota</taxon>
        <taxon>Alphaproteobacteria</taxon>
        <taxon>Hyphomicrobiales</taxon>
        <taxon>Rhizobiaceae</taxon>
        <taxon>Rhizobium/Agrobacterium group</taxon>
        <taxon>Xaviernesmea</taxon>
    </lineage>
</organism>
<dbReference type="AlphaFoldDB" id="A0A1X7CI46"/>
<feature type="region of interest" description="Disordered" evidence="9">
    <location>
        <begin position="1"/>
        <end position="23"/>
    </location>
</feature>
<dbReference type="Pfam" id="PF01379">
    <property type="entry name" value="Porphobil_deam"/>
    <property type="match status" value="1"/>
</dbReference>
<name>A0A1X7CI46_9HYPH</name>
<proteinExistence type="inferred from homology"/>
<dbReference type="InterPro" id="IPR036803">
    <property type="entry name" value="Porphobilinogen_deaminase_C_sf"/>
</dbReference>
<reference evidence="13" key="1">
    <citation type="submission" date="2017-04" db="EMBL/GenBank/DDBJ databases">
        <authorList>
            <person name="Varghese N."/>
            <person name="Submissions S."/>
        </authorList>
    </citation>
    <scope>NUCLEOTIDE SEQUENCE [LARGE SCALE GENOMIC DNA]</scope>
    <source>
        <strain evidence="13">B4P</strain>
    </source>
</reference>
<evidence type="ECO:0000313" key="12">
    <source>
        <dbReference type="EMBL" id="SME97150.1"/>
    </source>
</evidence>
<dbReference type="PROSITE" id="PS00533">
    <property type="entry name" value="PORPHOBILINOGEN_DEAM"/>
    <property type="match status" value="1"/>
</dbReference>
<comment type="miscellaneous">
    <text evidence="8">The porphobilinogen subunits are added to the dipyrromethane group.</text>
</comment>
<keyword evidence="6 8" id="KW-0627">Porphyrin biosynthesis</keyword>
<feature type="domain" description="Porphobilinogen deaminase N-terminal" evidence="10">
    <location>
        <begin position="31"/>
        <end position="239"/>
    </location>
</feature>
<evidence type="ECO:0000259" key="10">
    <source>
        <dbReference type="Pfam" id="PF01379"/>
    </source>
</evidence>
<dbReference type="NCBIfam" id="TIGR00212">
    <property type="entry name" value="hemC"/>
    <property type="match status" value="1"/>
</dbReference>
<dbReference type="Proteomes" id="UP000192903">
    <property type="component" value="Unassembled WGS sequence"/>
</dbReference>
<dbReference type="EC" id="2.5.1.61" evidence="8"/>
<dbReference type="InterPro" id="IPR000860">
    <property type="entry name" value="HemC"/>
</dbReference>
<gene>
    <name evidence="8" type="primary">hemC</name>
    <name evidence="12" type="ORF">SAMN02982989_0357</name>
</gene>
<comment type="function">
    <text evidence="1 8">Tetrapolymerization of the monopyrrole PBG into the hydroxymethylbilane pre-uroporphyrinogen in several discrete steps.</text>
</comment>
<dbReference type="HAMAP" id="MF_00260">
    <property type="entry name" value="Porphobil_deam"/>
    <property type="match status" value="1"/>
</dbReference>
<feature type="modified residue" description="S-(dipyrrolylmethanemethyl)cysteine" evidence="8">
    <location>
        <position position="269"/>
    </location>
</feature>
<evidence type="ECO:0000256" key="2">
    <source>
        <dbReference type="ARBA" id="ARBA00004735"/>
    </source>
</evidence>
<dbReference type="PANTHER" id="PTHR11557:SF0">
    <property type="entry name" value="PORPHOBILINOGEN DEAMINASE"/>
    <property type="match status" value="1"/>
</dbReference>
<dbReference type="InterPro" id="IPR022419">
    <property type="entry name" value="Porphobilin_deaminase_cofac_BS"/>
</dbReference>
<dbReference type="UniPathway" id="UPA00251">
    <property type="reaction ID" value="UER00319"/>
</dbReference>
<dbReference type="PANTHER" id="PTHR11557">
    <property type="entry name" value="PORPHOBILINOGEN DEAMINASE"/>
    <property type="match status" value="1"/>
</dbReference>
<dbReference type="InterPro" id="IPR022417">
    <property type="entry name" value="Porphobilin_deaminase_N"/>
</dbReference>
<keyword evidence="13" id="KW-1185">Reference proteome</keyword>
<dbReference type="InterPro" id="IPR022418">
    <property type="entry name" value="Porphobilinogen_deaminase_C"/>
</dbReference>
<comment type="subunit">
    <text evidence="4 8">Monomer.</text>
</comment>
<dbReference type="FunFam" id="3.40.190.10:FF:000005">
    <property type="entry name" value="Porphobilinogen deaminase"/>
    <property type="match status" value="1"/>
</dbReference>
<feature type="domain" description="Porphobilinogen deaminase C-terminal" evidence="11">
    <location>
        <begin position="255"/>
        <end position="320"/>
    </location>
</feature>
<dbReference type="GO" id="GO:0006782">
    <property type="term" value="P:protoporphyrinogen IX biosynthetic process"/>
    <property type="evidence" value="ECO:0007669"/>
    <property type="project" value="UniProtKB-UniRule"/>
</dbReference>
<evidence type="ECO:0000256" key="9">
    <source>
        <dbReference type="SAM" id="MobiDB-lite"/>
    </source>
</evidence>
<comment type="similarity">
    <text evidence="3 8">Belongs to the HMBS family.</text>
</comment>
<accession>A0A1X7CI46</accession>
<evidence type="ECO:0000256" key="7">
    <source>
        <dbReference type="ARBA" id="ARBA00048169"/>
    </source>
</evidence>
<comment type="pathway">
    <text evidence="2">Porphyrin-containing compound metabolism; protoporphyrin-IX biosynthesis; coproporphyrinogen-III from 5-aminolevulinate: step 2/4.</text>
</comment>
<dbReference type="PRINTS" id="PR00151">
    <property type="entry name" value="PORPHBDMNASE"/>
</dbReference>
<dbReference type="Pfam" id="PF03900">
    <property type="entry name" value="Porphobil_deamC"/>
    <property type="match status" value="1"/>
</dbReference>
<keyword evidence="5 8" id="KW-0808">Transferase</keyword>
<dbReference type="STRING" id="464029.SAMN02982989_0357"/>
<sequence>MGPTSLIAMPDNPVYEASGNNGMTRMQTKPFRIGTRGSPLALAQASETRARLMAAHGLPEEMFEIVVLSTTGDRITDRSLSELGGKGLFTQELEEGLLSGDLDFAVHSSKDMPTRLPDGLKLTAYLPREDFRDAFIGRTAPTLTALPDGATVGSSSLRRQALIRRIRPDINVITFRGLVDTRLRKLNEGHVDATLLAYAGLKRLSKEDVVTELLDPADFPPAPAQGAICVESRIGDAGIDTLLDPINDRPTHDAVSCERAFLAALDGSCRTPIGGYAVCEGDRLKFSGLILTPDGRKEHSIEVEGKRIEAETLGRQAGEAVRAAAGPGFFESWS</sequence>
<dbReference type="GO" id="GO:0005737">
    <property type="term" value="C:cytoplasm"/>
    <property type="evidence" value="ECO:0007669"/>
    <property type="project" value="UniProtKB-UniRule"/>
</dbReference>
<evidence type="ECO:0000256" key="1">
    <source>
        <dbReference type="ARBA" id="ARBA00002869"/>
    </source>
</evidence>
<comment type="cofactor">
    <cofactor evidence="8">
        <name>dipyrromethane</name>
        <dbReference type="ChEBI" id="CHEBI:60342"/>
    </cofactor>
    <text evidence="8">Binds 1 dipyrromethane group covalently.</text>
</comment>
<evidence type="ECO:0000256" key="3">
    <source>
        <dbReference type="ARBA" id="ARBA00005638"/>
    </source>
</evidence>
<evidence type="ECO:0000256" key="4">
    <source>
        <dbReference type="ARBA" id="ARBA00011245"/>
    </source>
</evidence>
<dbReference type="EMBL" id="FXAF01000001">
    <property type="protein sequence ID" value="SME97150.1"/>
    <property type="molecule type" value="Genomic_DNA"/>
</dbReference>
<evidence type="ECO:0000259" key="11">
    <source>
        <dbReference type="Pfam" id="PF03900"/>
    </source>
</evidence>
<dbReference type="Gene3D" id="3.40.190.10">
    <property type="entry name" value="Periplasmic binding protein-like II"/>
    <property type="match status" value="2"/>
</dbReference>